<evidence type="ECO:0000256" key="15">
    <source>
        <dbReference type="SAM" id="Coils"/>
    </source>
</evidence>
<feature type="signal peptide" evidence="16">
    <location>
        <begin position="1"/>
        <end position="21"/>
    </location>
</feature>
<evidence type="ECO:0000259" key="18">
    <source>
        <dbReference type="PROSITE" id="PS51115"/>
    </source>
</evidence>
<dbReference type="FunFam" id="2.10.25.10:FF:000758">
    <property type="entry name" value="Laminin subunit gamma 1"/>
    <property type="match status" value="1"/>
</dbReference>
<keyword evidence="10 14" id="KW-1015">Disulfide bond</keyword>
<dbReference type="GO" id="GO:0009887">
    <property type="term" value="P:animal organ morphogenesis"/>
    <property type="evidence" value="ECO:0007669"/>
    <property type="project" value="TreeGrafter"/>
</dbReference>
<dbReference type="Proteomes" id="UP000005207">
    <property type="component" value="Linkage group LG18"/>
</dbReference>
<dbReference type="GO" id="GO:0005604">
    <property type="term" value="C:basement membrane"/>
    <property type="evidence" value="ECO:0007669"/>
    <property type="project" value="UniProtKB-SubCell"/>
</dbReference>
<dbReference type="SUPFAM" id="SSF57196">
    <property type="entry name" value="EGF/Laminin"/>
    <property type="match status" value="8"/>
</dbReference>
<dbReference type="PROSITE" id="PS51117">
    <property type="entry name" value="LAMININ_NTER"/>
    <property type="match status" value="1"/>
</dbReference>
<protein>
    <submittedName>
        <fullName evidence="20">Laminin, gamma 1</fullName>
    </submittedName>
</protein>
<feature type="domain" description="Laminin EGF-like" evidence="17">
    <location>
        <begin position="871"/>
        <end position="921"/>
    </location>
</feature>
<keyword evidence="6" id="KW-0677">Repeat</keyword>
<dbReference type="PROSITE" id="PS51115">
    <property type="entry name" value="LAMININ_IVA"/>
    <property type="match status" value="1"/>
</dbReference>
<feature type="domain" description="Laminin EGF-like" evidence="17">
    <location>
        <begin position="949"/>
        <end position="996"/>
    </location>
</feature>
<dbReference type="Gene3D" id="2.10.25.10">
    <property type="entry name" value="Laminin"/>
    <property type="match status" value="8"/>
</dbReference>
<keyword evidence="9 15" id="KW-0175">Coiled coil</keyword>
<evidence type="ECO:0000256" key="11">
    <source>
        <dbReference type="ARBA" id="ARBA00023180"/>
    </source>
</evidence>
<dbReference type="Pfam" id="PF00053">
    <property type="entry name" value="EGF_laminin"/>
    <property type="match status" value="7"/>
</dbReference>
<dbReference type="PANTHER" id="PTHR10574">
    <property type="entry name" value="NETRIN/LAMININ-RELATED"/>
    <property type="match status" value="1"/>
</dbReference>
<dbReference type="InterPro" id="IPR000742">
    <property type="entry name" value="EGF"/>
</dbReference>
<evidence type="ECO:0000256" key="3">
    <source>
        <dbReference type="ARBA" id="ARBA00022525"/>
    </source>
</evidence>
<feature type="domain" description="Laminin EGF-like" evidence="17">
    <location>
        <begin position="431"/>
        <end position="480"/>
    </location>
</feature>
<evidence type="ECO:0000256" key="1">
    <source>
        <dbReference type="ARBA" id="ARBA00002418"/>
    </source>
</evidence>
<name>A0A669ERQ0_ORENI</name>
<evidence type="ECO:0000256" key="14">
    <source>
        <dbReference type="PROSITE-ProRule" id="PRU00460"/>
    </source>
</evidence>
<dbReference type="FunFam" id="2.10.25.10:FF:000067">
    <property type="entry name" value="Laminin subunit gamma 1"/>
    <property type="match status" value="1"/>
</dbReference>
<keyword evidence="7" id="KW-0084">Basement membrane</keyword>
<dbReference type="SMART" id="SM00136">
    <property type="entry name" value="LamNT"/>
    <property type="match status" value="1"/>
</dbReference>
<comment type="subunit">
    <text evidence="13">Laminin is a complex glycoprotein, consisting of three different polypeptide chains (alpha, beta, gamma), which are bound to each other by disulfide bonds into a cross-shaped molecule comprising one long and three short arms with globules at each end.</text>
</comment>
<evidence type="ECO:0000313" key="21">
    <source>
        <dbReference type="Proteomes" id="UP000005207"/>
    </source>
</evidence>
<feature type="coiled-coil region" evidence="15">
    <location>
        <begin position="1097"/>
        <end position="1320"/>
    </location>
</feature>
<evidence type="ECO:0000256" key="10">
    <source>
        <dbReference type="ARBA" id="ARBA00023157"/>
    </source>
</evidence>
<evidence type="ECO:0000256" key="2">
    <source>
        <dbReference type="ARBA" id="ARBA00004302"/>
    </source>
</evidence>
<dbReference type="FunFam" id="2.10.25.10:FF:000769">
    <property type="entry name" value="Laminin subunit gamma-1"/>
    <property type="match status" value="1"/>
</dbReference>
<evidence type="ECO:0000313" key="20">
    <source>
        <dbReference type="Ensembl" id="ENSONIP00000075644.1"/>
    </source>
</evidence>
<dbReference type="GeneTree" id="ENSGT00940000166185"/>
<comment type="subcellular location">
    <subcellularLocation>
        <location evidence="2">Secreted</location>
        <location evidence="2">Extracellular space</location>
        <location evidence="2">Extracellular matrix</location>
        <location evidence="2">Basement membrane</location>
    </subcellularLocation>
</comment>
<evidence type="ECO:0000256" key="16">
    <source>
        <dbReference type="SAM" id="SignalP"/>
    </source>
</evidence>
<dbReference type="PANTHER" id="PTHR10574:SF270">
    <property type="entry name" value="LAMININ SUBUNIT GAMMA-1"/>
    <property type="match status" value="1"/>
</dbReference>
<evidence type="ECO:0000256" key="8">
    <source>
        <dbReference type="ARBA" id="ARBA00022889"/>
    </source>
</evidence>
<sequence length="1574" mass="173632">MPSVIRALVALSWAAALCVRAAMDECSDERGRPQRCMPEFVNAAFNVTVVATNTCGSPPEEYCVQTGATGVTKSCHICNARDPRNHHGAAYLTDYNNQQDTTWWQSQTMLAGIQYPNSINLTLHLGKAFDITYVRLKFHTSRPESFAIYKRTSEGSPWVPYQYYSSSCEKTYQKANRGFIRTGQDEQQALCTDEFSDISPLTGGNVAFSTLEGRPSAYNFDNSPVLQDWVTATDIRVTLNRLNTFGDEVFNDPKVLKSYYYAISDFAVGGRCKCNGHASECVRNDGGRLVCNCKHNTAGNDCQECQPFFNDRPWRRATADSANECLPCECNGKSAECYFDAELYRATGHGGHCRNCADNTDGPNCERCLDNYYRDPGASRCLPCLCNPVGSVSPQCDDRGMCACKPGVTGEKCDRCQPGHHSLTEAGCRQCSCSPSGSTQECDVNTGQCRCKDNVEGFSCDRCKLGYFNLDENNPQGCTPCFCFQHSSVCDSADGFSVHAIKSDFSRGNTQWTGQERDGARGQVQWSSSGQEIFLISEDYFPIYFVAPEKFLGNQVLSYGQNLTLNFRVDRRDSRLSAEDLVLEGANLRVAVPLIAQGNSYPNENSQTYVFRLHDSTDYPWRPTISHADFYKLLHNLTAIKIRGTYSDRSAGYLDDVSLVTARRGPGVPARWVEQCTCPQGYQGQHCEQCTVGYRRAQPELGPFSSCEPCNCNDHSETCDPNTGACDCQDNTAGLSCERCQDGFYGDATQGTSGDCQPCPCPPGATCAVVPRTREVVCTNCPTGTTGKRCELCDDGFFGDPLGQNGGVVRTCRSCKCSGNIDPNAVGNCNRENGECLKCIYNTDGFFCDRCKEGFYGNALAPEPADKCKPCACSPLGTRNQQNSCSQGTGQCECLPNVAERDCSACIPGFFNLQSGNGCERCVHHHHTHTSVNVCASVLSLCCVYESSCDCDPEGSMLGQCKEDGRCECRPGFVGARCDMCEENYFYNRSVPGCQQCPSCYSLVRDKVNQQRQKLHELQTLIDNLGSGQDTVTDQAFEDRLKEAERAIMDLLEEAKASKEVDQGLLDRLNGINNTLTTQWNRLKSIRNTVDDTATQADLARGRVSDAESLIDRARQELDKAKDAVSKVDIKPPGGTGAPNNLTLLAEEARKLADKHKMDADQIERIAKDANDTSNKAYNLLLKTLSGEGKTSEEIEELNRKYNEAKDLAKNLEKQATKVQAEAEEAGNKALKLFANLTSLPPIDTKALEDANKIKKEAADVDKLIDKTEKEYNNLREDLKPKEQEVRKLLDKGKSEQQTADQLLARADAAKALAEEAAKKGQATFREAQDILDNLRDFDKRVNDNKTAAEEALKKIPIINATIMAANEKTRQAEEALGNAAGDAREAKSKAEDAERIASNVQKGSAKTKEEAEKAFQDTTNLDNEVNDLMAQLTDAEKELEEKKAQADQDMMMAGMASNSAKDAEDNARKAKSTVKTVLKVITDLMNQLGNIDKIDLSKLNEIDESLKKAKNDMKKSDLENKLRELNDMAKTQEEMINDYDRQIREIRADIANLNDIKNTLPEGCFNTQSLENP</sequence>
<dbReference type="SMART" id="SM00181">
    <property type="entry name" value="EGF"/>
    <property type="match status" value="6"/>
</dbReference>
<keyword evidence="4" id="KW-0272">Extracellular matrix</keyword>
<feature type="coiled-coil region" evidence="15">
    <location>
        <begin position="1419"/>
        <end position="1453"/>
    </location>
</feature>
<dbReference type="InterPro" id="IPR050440">
    <property type="entry name" value="Laminin/Netrin_ECM"/>
</dbReference>
<dbReference type="FunFam" id="2.10.25.10:FF:000105">
    <property type="entry name" value="laminin subunit gamma-1"/>
    <property type="match status" value="1"/>
</dbReference>
<evidence type="ECO:0000256" key="7">
    <source>
        <dbReference type="ARBA" id="ARBA00022869"/>
    </source>
</evidence>
<dbReference type="FunFam" id="2.10.25.10:FF:000193">
    <property type="entry name" value="Laminin subunit gamma 1"/>
    <property type="match status" value="1"/>
</dbReference>
<feature type="disulfide bond" evidence="14">
    <location>
        <begin position="728"/>
        <end position="737"/>
    </location>
</feature>
<accession>A0A669ERQ0</accession>
<evidence type="ECO:0000256" key="6">
    <source>
        <dbReference type="ARBA" id="ARBA00022737"/>
    </source>
</evidence>
<keyword evidence="3" id="KW-0964">Secreted</keyword>
<reference evidence="20" key="2">
    <citation type="submission" date="2025-08" db="UniProtKB">
        <authorList>
            <consortium name="Ensembl"/>
        </authorList>
    </citation>
    <scope>IDENTIFICATION</scope>
</reference>
<feature type="disulfide bond" evidence="14">
    <location>
        <begin position="384"/>
        <end position="396"/>
    </location>
</feature>
<reference evidence="20" key="3">
    <citation type="submission" date="2025-09" db="UniProtKB">
        <authorList>
            <consortium name="Ensembl"/>
        </authorList>
    </citation>
    <scope>IDENTIFICATION</scope>
</reference>
<dbReference type="SMART" id="SM00180">
    <property type="entry name" value="EGF_Lam"/>
    <property type="match status" value="10"/>
</dbReference>
<dbReference type="FunFam" id="2.10.25.10:FF:000174">
    <property type="entry name" value="Laminin subunit gamma-1"/>
    <property type="match status" value="1"/>
</dbReference>
<comment type="function">
    <text evidence="1">Binding to cells via a high affinity receptor, laminin is thought to mediate the attachment, migration and organization of cells into tissues during embryonic development by interacting with other extracellular matrix components.</text>
</comment>
<evidence type="ECO:0000256" key="4">
    <source>
        <dbReference type="ARBA" id="ARBA00022530"/>
    </source>
</evidence>
<reference evidence="21" key="1">
    <citation type="submission" date="2012-01" db="EMBL/GenBank/DDBJ databases">
        <title>The Genome Sequence of Oreochromis niloticus (Nile Tilapia).</title>
        <authorList>
            <consortium name="Broad Institute Genome Assembly Team"/>
            <consortium name="Broad Institute Sequencing Platform"/>
            <person name="Di Palma F."/>
            <person name="Johnson J."/>
            <person name="Lander E.S."/>
            <person name="Lindblad-Toh K."/>
        </authorList>
    </citation>
    <scope>NUCLEOTIDE SEQUENCE [LARGE SCALE GENOMIC DNA]</scope>
</reference>
<feature type="domain" description="Laminin N-terminal" evidence="19">
    <location>
        <begin position="32"/>
        <end position="271"/>
    </location>
</feature>
<keyword evidence="5 16" id="KW-0732">Signal</keyword>
<dbReference type="PROSITE" id="PS50027">
    <property type="entry name" value="EGF_LAM_2"/>
    <property type="match status" value="6"/>
</dbReference>
<evidence type="ECO:0000256" key="13">
    <source>
        <dbReference type="ARBA" id="ARBA00065619"/>
    </source>
</evidence>
<gene>
    <name evidence="20" type="primary">lamc1</name>
</gene>
<proteinExistence type="predicted"/>
<dbReference type="InterPro" id="IPR008211">
    <property type="entry name" value="Laminin_N"/>
</dbReference>
<dbReference type="SUPFAM" id="SSF58104">
    <property type="entry name" value="Methyl-accepting chemotaxis protein (MCP) signaling domain"/>
    <property type="match status" value="1"/>
</dbReference>
<evidence type="ECO:0000256" key="12">
    <source>
        <dbReference type="ARBA" id="ARBA00023292"/>
    </source>
</evidence>
<feature type="domain" description="Laminin IV type A" evidence="18">
    <location>
        <begin position="507"/>
        <end position="675"/>
    </location>
</feature>
<dbReference type="Pfam" id="PF00055">
    <property type="entry name" value="Laminin_N"/>
    <property type="match status" value="1"/>
</dbReference>
<dbReference type="FunFam" id="2.10.25.10:FF:000166">
    <property type="entry name" value="laminin subunit gamma-1"/>
    <property type="match status" value="1"/>
</dbReference>
<keyword evidence="12 14" id="KW-0424">Laminin EGF-like domain</keyword>
<feature type="coiled-coil region" evidence="15">
    <location>
        <begin position="1034"/>
        <end position="1061"/>
    </location>
</feature>
<dbReference type="FunFam" id="2.60.120.260:FF:000018">
    <property type="entry name" value="Laminin subunit gamma 1"/>
    <property type="match status" value="1"/>
</dbReference>
<organism evidence="20 21">
    <name type="scientific">Oreochromis niloticus</name>
    <name type="common">Nile tilapia</name>
    <name type="synonym">Tilapia nilotica</name>
    <dbReference type="NCBI Taxonomy" id="8128"/>
    <lineage>
        <taxon>Eukaryota</taxon>
        <taxon>Metazoa</taxon>
        <taxon>Chordata</taxon>
        <taxon>Craniata</taxon>
        <taxon>Vertebrata</taxon>
        <taxon>Euteleostomi</taxon>
        <taxon>Actinopterygii</taxon>
        <taxon>Neopterygii</taxon>
        <taxon>Teleostei</taxon>
        <taxon>Neoteleostei</taxon>
        <taxon>Acanthomorphata</taxon>
        <taxon>Ovalentaria</taxon>
        <taxon>Cichlomorphae</taxon>
        <taxon>Cichliformes</taxon>
        <taxon>Cichlidae</taxon>
        <taxon>African cichlids</taxon>
        <taxon>Pseudocrenilabrinae</taxon>
        <taxon>Oreochromini</taxon>
        <taxon>Oreochromis</taxon>
    </lineage>
</organism>
<feature type="coiled-coil region" evidence="15">
    <location>
        <begin position="1500"/>
        <end position="1557"/>
    </location>
</feature>
<dbReference type="Ensembl" id="ENSONIT00000058202.1">
    <property type="protein sequence ID" value="ENSONIP00000075644.1"/>
    <property type="gene ID" value="ENSONIG00000000305.2"/>
</dbReference>
<dbReference type="InterPro" id="IPR002049">
    <property type="entry name" value="LE_dom"/>
</dbReference>
<feature type="disulfide bond" evidence="14">
    <location>
        <begin position="451"/>
        <end position="460"/>
    </location>
</feature>
<feature type="disulfide bond" evidence="14">
    <location>
        <begin position="839"/>
        <end position="848"/>
    </location>
</feature>
<dbReference type="InterPro" id="IPR056863">
    <property type="entry name" value="LMN_ATRN_NET-like_EGF"/>
</dbReference>
<keyword evidence="8" id="KW-0130">Cell adhesion</keyword>
<dbReference type="GO" id="GO:0007155">
    <property type="term" value="P:cell adhesion"/>
    <property type="evidence" value="ECO:0007669"/>
    <property type="project" value="UniProtKB-KW"/>
</dbReference>
<dbReference type="InterPro" id="IPR000034">
    <property type="entry name" value="Laminin_IV"/>
</dbReference>
<dbReference type="CDD" id="cd00055">
    <property type="entry name" value="EGF_Lam"/>
    <property type="match status" value="9"/>
</dbReference>
<comment type="caution">
    <text evidence="14">Lacks conserved residue(s) required for the propagation of feature annotation.</text>
</comment>
<dbReference type="Pfam" id="PF00052">
    <property type="entry name" value="Laminin_B"/>
    <property type="match status" value="1"/>
</dbReference>
<evidence type="ECO:0000259" key="17">
    <source>
        <dbReference type="PROSITE" id="PS50027"/>
    </source>
</evidence>
<feature type="chain" id="PRO_5025567445" evidence="16">
    <location>
        <begin position="22"/>
        <end position="1574"/>
    </location>
</feature>
<dbReference type="SMART" id="SM00281">
    <property type="entry name" value="LamB"/>
    <property type="match status" value="1"/>
</dbReference>
<evidence type="ECO:0000259" key="19">
    <source>
        <dbReference type="PROSITE" id="PS51117"/>
    </source>
</evidence>
<feature type="disulfide bond" evidence="14">
    <location>
        <begin position="404"/>
        <end position="413"/>
    </location>
</feature>
<dbReference type="GO" id="GO:0009888">
    <property type="term" value="P:tissue development"/>
    <property type="evidence" value="ECO:0007669"/>
    <property type="project" value="TreeGrafter"/>
</dbReference>
<feature type="disulfide bond" evidence="14">
    <location>
        <begin position="894"/>
        <end position="903"/>
    </location>
</feature>
<feature type="domain" description="Laminin EGF-like" evidence="17">
    <location>
        <begin position="384"/>
        <end position="430"/>
    </location>
</feature>
<feature type="domain" description="Laminin EGF-like" evidence="17">
    <location>
        <begin position="710"/>
        <end position="758"/>
    </location>
</feature>
<dbReference type="PROSITE" id="PS01248">
    <property type="entry name" value="EGF_LAM_1"/>
    <property type="match status" value="2"/>
</dbReference>
<dbReference type="GO" id="GO:0007411">
    <property type="term" value="P:axon guidance"/>
    <property type="evidence" value="ECO:0007669"/>
    <property type="project" value="TreeGrafter"/>
</dbReference>
<evidence type="ECO:0000256" key="9">
    <source>
        <dbReference type="ARBA" id="ARBA00023054"/>
    </source>
</evidence>
<evidence type="ECO:0000256" key="5">
    <source>
        <dbReference type="ARBA" id="ARBA00022729"/>
    </source>
</evidence>
<dbReference type="Gene3D" id="2.60.120.260">
    <property type="entry name" value="Galactose-binding domain-like"/>
    <property type="match status" value="1"/>
</dbReference>
<feature type="disulfide bond" evidence="14">
    <location>
        <begin position="969"/>
        <end position="978"/>
    </location>
</feature>
<keyword evidence="11" id="KW-0325">Glycoprotein</keyword>
<feature type="disulfide bond" evidence="14">
    <location>
        <begin position="949"/>
        <end position="961"/>
    </location>
</feature>
<feature type="domain" description="Laminin EGF-like" evidence="17">
    <location>
        <begin position="815"/>
        <end position="870"/>
    </location>
</feature>
<keyword evidence="21" id="KW-1185">Reference proteome</keyword>
<dbReference type="PRINTS" id="PR00011">
    <property type="entry name" value="EGFLAMININ"/>
</dbReference>
<dbReference type="Pfam" id="PF24973">
    <property type="entry name" value="EGF_LMN_ATRN"/>
    <property type="match status" value="3"/>
</dbReference>
<dbReference type="FunFam" id="2.10.25.10:FF:000163">
    <property type="entry name" value="laminin subunit gamma-1"/>
    <property type="match status" value="1"/>
</dbReference>